<dbReference type="GO" id="GO:0000976">
    <property type="term" value="F:transcription cis-regulatory region binding"/>
    <property type="evidence" value="ECO:0007669"/>
    <property type="project" value="TreeGrafter"/>
</dbReference>
<protein>
    <submittedName>
        <fullName evidence="3">Uncharacterized protein</fullName>
    </submittedName>
</protein>
<dbReference type="Proteomes" id="UP000094801">
    <property type="component" value="Unassembled WGS sequence"/>
</dbReference>
<dbReference type="GO" id="GO:0005634">
    <property type="term" value="C:nucleus"/>
    <property type="evidence" value="ECO:0007669"/>
    <property type="project" value="UniProtKB-SubCell"/>
</dbReference>
<keyword evidence="4" id="KW-1185">Reference proteome</keyword>
<dbReference type="GO" id="GO:0045944">
    <property type="term" value="P:positive regulation of transcription by RNA polymerase II"/>
    <property type="evidence" value="ECO:0007669"/>
    <property type="project" value="TreeGrafter"/>
</dbReference>
<dbReference type="PANTHER" id="PTHR37534">
    <property type="entry name" value="TRANSCRIPTIONAL ACTIVATOR PROTEIN UGA3"/>
    <property type="match status" value="1"/>
</dbReference>
<accession>A0A1E4T8M5</accession>
<dbReference type="AlphaFoldDB" id="A0A1E4T8M5"/>
<keyword evidence="2" id="KW-0539">Nucleus</keyword>
<gene>
    <name evidence="3" type="ORF">CANARDRAFT_193026</name>
</gene>
<dbReference type="EMBL" id="KV453847">
    <property type="protein sequence ID" value="ODV88117.1"/>
    <property type="molecule type" value="Genomic_DNA"/>
</dbReference>
<evidence type="ECO:0000256" key="1">
    <source>
        <dbReference type="ARBA" id="ARBA00004123"/>
    </source>
</evidence>
<dbReference type="PANTHER" id="PTHR37534:SF7">
    <property type="entry name" value="TRANSCRIPTIONAL ACTIVATOR PROTEIN UGA3"/>
    <property type="match status" value="1"/>
</dbReference>
<sequence length="427" mass="49114">MKSVSSGFIVGLTEFEINYLDYYTNHVANTVSILPKESNYFLSFYIPLAAQDKSVLYALFAWTDLFLSGNKSEGLHNRYLNKSIELLETKIESGCISSTDRLSSISVLTILCAAEICAGDVKDWYKYFRKLHKLIIDQSCGDIPGFLQRFFGNSNEAKWLMSNFLYHDVLSSLSYENGTFFKMEEYCQVLDIEWKRDPQTGGEISKIMDTGVVSDPLQGCVRPLYLLIGQITNSFVELERLAENIKMQEINDSDYTKLTNQKFDYYSTINDTFSELDFQINNSSPHTPALYYLNTDKELELHLTLFEAYRLSISIYLRNLIRKVPPASPEIQLLFIELVKCLDIVMGSNVQASLCFPLLLAGVSAVFSNDRNMIEQKLKTMCEEFPVKNFKRVLTIIKKTWQLNEEGRKCIYWFDITKELGWDLCLA</sequence>
<proteinExistence type="predicted"/>
<name>A0A1E4T8M5_9ASCO</name>
<evidence type="ECO:0000313" key="3">
    <source>
        <dbReference type="EMBL" id="ODV88117.1"/>
    </source>
</evidence>
<evidence type="ECO:0000313" key="4">
    <source>
        <dbReference type="Proteomes" id="UP000094801"/>
    </source>
</evidence>
<comment type="subcellular location">
    <subcellularLocation>
        <location evidence="1">Nucleus</location>
    </subcellularLocation>
</comment>
<dbReference type="Pfam" id="PF11951">
    <property type="entry name" value="Fungal_trans_2"/>
    <property type="match status" value="1"/>
</dbReference>
<dbReference type="InterPro" id="IPR021858">
    <property type="entry name" value="Fun_TF"/>
</dbReference>
<organism evidence="3 4">
    <name type="scientific">[Candida] arabinofermentans NRRL YB-2248</name>
    <dbReference type="NCBI Taxonomy" id="983967"/>
    <lineage>
        <taxon>Eukaryota</taxon>
        <taxon>Fungi</taxon>
        <taxon>Dikarya</taxon>
        <taxon>Ascomycota</taxon>
        <taxon>Saccharomycotina</taxon>
        <taxon>Pichiomycetes</taxon>
        <taxon>Pichiales</taxon>
        <taxon>Pichiaceae</taxon>
        <taxon>Ogataea</taxon>
        <taxon>Ogataea/Candida clade</taxon>
    </lineage>
</organism>
<evidence type="ECO:0000256" key="2">
    <source>
        <dbReference type="ARBA" id="ARBA00023242"/>
    </source>
</evidence>
<dbReference type="STRING" id="983967.A0A1E4T8M5"/>
<dbReference type="OrthoDB" id="5419315at2759"/>
<dbReference type="GO" id="GO:0003700">
    <property type="term" value="F:DNA-binding transcription factor activity"/>
    <property type="evidence" value="ECO:0007669"/>
    <property type="project" value="TreeGrafter"/>
</dbReference>
<reference evidence="4" key="1">
    <citation type="submission" date="2016-04" db="EMBL/GenBank/DDBJ databases">
        <title>Comparative genomics of biotechnologically important yeasts.</title>
        <authorList>
            <consortium name="DOE Joint Genome Institute"/>
            <person name="Riley R."/>
            <person name="Haridas S."/>
            <person name="Wolfe K.H."/>
            <person name="Lopes M.R."/>
            <person name="Hittinger C.T."/>
            <person name="Goker M."/>
            <person name="Salamov A."/>
            <person name="Wisecaver J."/>
            <person name="Long T.M."/>
            <person name="Aerts A.L."/>
            <person name="Barry K."/>
            <person name="Choi C."/>
            <person name="Clum A."/>
            <person name="Coughlan A.Y."/>
            <person name="Deshpande S."/>
            <person name="Douglass A.P."/>
            <person name="Hanson S.J."/>
            <person name="Klenk H.-P."/>
            <person name="Labutti K."/>
            <person name="Lapidus A."/>
            <person name="Lindquist E."/>
            <person name="Lipzen A."/>
            <person name="Meier-Kolthoff J.P."/>
            <person name="Ohm R.A."/>
            <person name="Otillar R.P."/>
            <person name="Pangilinan J."/>
            <person name="Peng Y."/>
            <person name="Rokas A."/>
            <person name="Rosa C.A."/>
            <person name="Scheuner C."/>
            <person name="Sibirny A.A."/>
            <person name="Slot J.C."/>
            <person name="Stielow J.B."/>
            <person name="Sun H."/>
            <person name="Kurtzman C.P."/>
            <person name="Blackwell M."/>
            <person name="Grigoriev I.V."/>
            <person name="Jeffries T.W."/>
        </authorList>
    </citation>
    <scope>NUCLEOTIDE SEQUENCE [LARGE SCALE GENOMIC DNA]</scope>
    <source>
        <strain evidence="4">NRRL YB-2248</strain>
    </source>
</reference>